<keyword evidence="2" id="KW-0413">Isomerase</keyword>
<dbReference type="PATRIC" id="fig|710685.3.peg.5426"/>
<evidence type="ECO:0000313" key="2">
    <source>
        <dbReference type="EMBL" id="AEV75875.1"/>
    </source>
</evidence>
<evidence type="ECO:0000313" key="3">
    <source>
        <dbReference type="Proteomes" id="UP000005442"/>
    </source>
</evidence>
<organism evidence="2 3">
    <name type="scientific">Mycolicibacterium rhodesiae (strain NBB3)</name>
    <name type="common">Mycobacterium rhodesiae</name>
    <dbReference type="NCBI Taxonomy" id="710685"/>
    <lineage>
        <taxon>Bacteria</taxon>
        <taxon>Bacillati</taxon>
        <taxon>Actinomycetota</taxon>
        <taxon>Actinomycetes</taxon>
        <taxon>Mycobacteriales</taxon>
        <taxon>Mycobacteriaceae</taxon>
        <taxon>Mycolicibacterium</taxon>
    </lineage>
</organism>
<dbReference type="AlphaFoldDB" id="G8RHK5"/>
<dbReference type="KEGG" id="mrh:MycrhN_5401"/>
<reference evidence="2 3" key="1">
    <citation type="submission" date="2011-12" db="EMBL/GenBank/DDBJ databases">
        <title>Complete sequence of Mycobacterium rhodesiae NBB3.</title>
        <authorList>
            <consortium name="US DOE Joint Genome Institute"/>
            <person name="Lucas S."/>
            <person name="Han J."/>
            <person name="Lapidus A."/>
            <person name="Cheng J.-F."/>
            <person name="Goodwin L."/>
            <person name="Pitluck S."/>
            <person name="Peters L."/>
            <person name="Mikhailova N."/>
            <person name="Gu W."/>
            <person name="Detter J.C."/>
            <person name="Han C."/>
            <person name="Tapia R."/>
            <person name="Land M."/>
            <person name="Hauser L."/>
            <person name="Kyrpides N."/>
            <person name="Ivanova N."/>
            <person name="Pagani I."/>
            <person name="Mattes T."/>
            <person name="Holmes A."/>
            <person name="Rutledge P."/>
            <person name="Paulsen I."/>
            <person name="Coleman N."/>
            <person name="Woyke T."/>
        </authorList>
    </citation>
    <scope>NUCLEOTIDE SEQUENCE [LARGE SCALE GENOMIC DNA]</scope>
    <source>
        <strain evidence="2 3">NBB3</strain>
    </source>
</reference>
<keyword evidence="3" id="KW-1185">Reference proteome</keyword>
<dbReference type="eggNOG" id="COG4319">
    <property type="taxonomic scope" value="Bacteria"/>
</dbReference>
<sequence>MHTQSMQIRQQDLPAISERYFAAWAAHDPDAIVALHTPDTRFWMHMGGEPVVGRDAVRDTFAEIFAQFPDFTFQTYRVIFGEDHWILDWALISGDIRFDCLDVVNVSPDGLVARKDTFVDAAQVQAALGVTA</sequence>
<dbReference type="Proteomes" id="UP000005442">
    <property type="component" value="Chromosome"/>
</dbReference>
<dbReference type="Gene3D" id="3.10.450.50">
    <property type="match status" value="1"/>
</dbReference>
<dbReference type="GO" id="GO:0016853">
    <property type="term" value="F:isomerase activity"/>
    <property type="evidence" value="ECO:0007669"/>
    <property type="project" value="UniProtKB-KW"/>
</dbReference>
<dbReference type="InterPro" id="IPR032710">
    <property type="entry name" value="NTF2-like_dom_sf"/>
</dbReference>
<dbReference type="Pfam" id="PF12680">
    <property type="entry name" value="SnoaL_2"/>
    <property type="match status" value="1"/>
</dbReference>
<dbReference type="InterPro" id="IPR037401">
    <property type="entry name" value="SnoaL-like"/>
</dbReference>
<proteinExistence type="predicted"/>
<dbReference type="HOGENOM" id="CLU_155955_0_0_11"/>
<gene>
    <name evidence="2" type="ordered locus">MycrhN_5401</name>
</gene>
<name>G8RHK5_MYCRN</name>
<accession>G8RHK5</accession>
<feature type="domain" description="SnoaL-like" evidence="1">
    <location>
        <begin position="18"/>
        <end position="114"/>
    </location>
</feature>
<dbReference type="SUPFAM" id="SSF54427">
    <property type="entry name" value="NTF2-like"/>
    <property type="match status" value="1"/>
</dbReference>
<evidence type="ECO:0000259" key="1">
    <source>
        <dbReference type="Pfam" id="PF12680"/>
    </source>
</evidence>
<protein>
    <submittedName>
        <fullName evidence="2">Ketosteroid isomerase-like protein</fullName>
    </submittedName>
</protein>
<dbReference type="STRING" id="710685.MycrhN_5401"/>
<dbReference type="EMBL" id="CP003169">
    <property type="protein sequence ID" value="AEV75875.1"/>
    <property type="molecule type" value="Genomic_DNA"/>
</dbReference>